<comment type="caution">
    <text evidence="7">The sequence shown here is derived from an EMBL/GenBank/DDBJ whole genome shotgun (WGS) entry which is preliminary data.</text>
</comment>
<comment type="subcellular location">
    <subcellularLocation>
        <location evidence="1">Membrane</location>
        <topology evidence="1">Single-pass membrane protein</topology>
    </subcellularLocation>
</comment>
<feature type="compositionally biased region" description="Low complexity" evidence="5">
    <location>
        <begin position="654"/>
        <end position="663"/>
    </location>
</feature>
<evidence type="ECO:0000313" key="8">
    <source>
        <dbReference type="Proteomes" id="UP001595548"/>
    </source>
</evidence>
<keyword evidence="2" id="KW-0812">Transmembrane</keyword>
<accession>A0ABV7HWW1</accession>
<evidence type="ECO:0000313" key="7">
    <source>
        <dbReference type="EMBL" id="MFC3155907.1"/>
    </source>
</evidence>
<protein>
    <submittedName>
        <fullName evidence="7">Translocation/assembly module TamB domain-containing protein</fullName>
    </submittedName>
</protein>
<evidence type="ECO:0000259" key="6">
    <source>
        <dbReference type="Pfam" id="PF04357"/>
    </source>
</evidence>
<dbReference type="Pfam" id="PF04357">
    <property type="entry name" value="TamB"/>
    <property type="match status" value="1"/>
</dbReference>
<dbReference type="PANTHER" id="PTHR36985">
    <property type="entry name" value="TRANSLOCATION AND ASSEMBLY MODULE SUBUNIT TAMB"/>
    <property type="match status" value="1"/>
</dbReference>
<keyword evidence="3" id="KW-1133">Transmembrane helix</keyword>
<evidence type="ECO:0000256" key="2">
    <source>
        <dbReference type="ARBA" id="ARBA00022692"/>
    </source>
</evidence>
<feature type="domain" description="Translocation and assembly module TamB C-terminal" evidence="6">
    <location>
        <begin position="893"/>
        <end position="1223"/>
    </location>
</feature>
<dbReference type="RefSeq" id="WP_382416900.1">
    <property type="nucleotide sequence ID" value="NZ_AP031500.1"/>
</dbReference>
<reference evidence="8" key="1">
    <citation type="journal article" date="2019" name="Int. J. Syst. Evol. Microbiol.">
        <title>The Global Catalogue of Microorganisms (GCM) 10K type strain sequencing project: providing services to taxonomists for standard genome sequencing and annotation.</title>
        <authorList>
            <consortium name="The Broad Institute Genomics Platform"/>
            <consortium name="The Broad Institute Genome Sequencing Center for Infectious Disease"/>
            <person name="Wu L."/>
            <person name="Ma J."/>
        </authorList>
    </citation>
    <scope>NUCLEOTIDE SEQUENCE [LARGE SCALE GENOMIC DNA]</scope>
    <source>
        <strain evidence="8">KCTC 52141</strain>
    </source>
</reference>
<keyword evidence="8" id="KW-1185">Reference proteome</keyword>
<evidence type="ECO:0000256" key="5">
    <source>
        <dbReference type="SAM" id="MobiDB-lite"/>
    </source>
</evidence>
<name>A0ABV7HWW1_9GAMM</name>
<dbReference type="Proteomes" id="UP001595548">
    <property type="component" value="Unassembled WGS sequence"/>
</dbReference>
<dbReference type="PANTHER" id="PTHR36985:SF1">
    <property type="entry name" value="TRANSLOCATION AND ASSEMBLY MODULE SUBUNIT TAMB"/>
    <property type="match status" value="1"/>
</dbReference>
<sequence length="1225" mass="129827">MIKRLLLRALLSLAVVLMTLISVATLVLVTEPGTRWLLDQVRGATAFNYQQLDGNLMTGVRLGQVEYIMPGGEYRADAIELSWHPAGVMWGALVVDALAVSGLDIQITSSPETDTAEPEAAFSWPELGVPVAIIVRDLNLERGYVAVNDQGYYLDAAHASARYGPGSLVIDELTVRTADSQATLSGSAELSYPYAFDAELSWDLQPLAAGANAADVMHFVPAEVLNRAPAGRLALNGDLETLGVNATLARPVQLSLAGDYATGVGDQSAGIDAELSWPRQPLAALGIEVAALAGSDVAGALAVKGWLDDYHATLTGDFIHPNYPSLAIEADITGDTQHLTLKDSTFAAAKTRLQATGGLDWADGLGWDLALTAEHLDPQLVLRDWPGDIDAEVTTAGSQRNGALDVSLDINAMAGQLRGLALNGQGALAYHGERWQFSDLAVSLGANRVAVNGSFSDQYNINWDLQAPILAQIDPSLGGSLTAQGQLTGTLASPKVQLSAEGQDLHWQDYQIANVSLQSKSVNLKKGQLALTAEARDLLLAGVELAAVSAVIDGGAEQHTLSLDVVQDTQNQLQLALAGGWDGESWRGTLEQLQLRSSYARTMNLRQSAALELAADRAQLESLCLINRGNERGQRADADTASAAVDGDPKPDNAAAATPAALAARRESARREQPDDSVPHNAGTDLCLDGQWQAQGLTEASLTINRLPLALLRRWLKEEVDVDGFIHGKGTLRWPAGEPQVMDVELAAQDAVFIYNLEEGEPDQYPVEDLHVTANFQSQQLNADVGLTFIDYGQLQGTLSAHTGDRSLNGKLNIGLDNLSPLEALLPAISNVHGSLKGALNIAGTLDAPSAAVDLTLADGGLELPSLGVNLAALNATVKGDHQRLLLDANASAGEGTLTVKGEGRDLLSSNWQVEASVAGERAKLMNIPALTLLLTPDVAIKVDADTFDISGSAKVPEAHATISTLPVTATKVSDDVVVVDADTGTGQSPGMELHMNLDVALGDKVTLDAAGFKARIGGNLSLNKVPERAMYAVGNIHIIDGRYQSYGQDLSIEKGTLSFQGPLDDPGLNVTATREVEETTVGLIIGGTLQAPVTEIFSRPQVSDSNAMSMLFTGKPLDGASSGEGAILVNAIAKLGIKRGQFLADDIASRFGLDELTIKAEDDVKDSRLWLGKYITEDLYVHYAIGLFDSLSSVGLTYFLNDNFRIEAESGEVQSADLIFRMQR</sequence>
<gene>
    <name evidence="7" type="ORF">ACFOEB_11900</name>
</gene>
<feature type="compositionally biased region" description="Basic and acidic residues" evidence="5">
    <location>
        <begin position="664"/>
        <end position="678"/>
    </location>
</feature>
<evidence type="ECO:0000256" key="4">
    <source>
        <dbReference type="ARBA" id="ARBA00023136"/>
    </source>
</evidence>
<proteinExistence type="predicted"/>
<dbReference type="InterPro" id="IPR007452">
    <property type="entry name" value="TamB_C"/>
</dbReference>
<organism evidence="7 8">
    <name type="scientific">Gilvimarinus japonicus</name>
    <dbReference type="NCBI Taxonomy" id="1796469"/>
    <lineage>
        <taxon>Bacteria</taxon>
        <taxon>Pseudomonadati</taxon>
        <taxon>Pseudomonadota</taxon>
        <taxon>Gammaproteobacteria</taxon>
        <taxon>Cellvibrionales</taxon>
        <taxon>Cellvibrionaceae</taxon>
        <taxon>Gilvimarinus</taxon>
    </lineage>
</organism>
<evidence type="ECO:0000256" key="3">
    <source>
        <dbReference type="ARBA" id="ARBA00022989"/>
    </source>
</evidence>
<evidence type="ECO:0000256" key="1">
    <source>
        <dbReference type="ARBA" id="ARBA00004167"/>
    </source>
</evidence>
<keyword evidence="4" id="KW-0472">Membrane</keyword>
<dbReference type="EMBL" id="JBHRTL010000007">
    <property type="protein sequence ID" value="MFC3155907.1"/>
    <property type="molecule type" value="Genomic_DNA"/>
</dbReference>
<feature type="region of interest" description="Disordered" evidence="5">
    <location>
        <begin position="635"/>
        <end position="683"/>
    </location>
</feature>